<protein>
    <submittedName>
        <fullName evidence="1">Uncharacterized protein</fullName>
    </submittedName>
</protein>
<dbReference type="EMBL" id="DVOS01000007">
    <property type="protein sequence ID" value="HIV22447.1"/>
    <property type="molecule type" value="Genomic_DNA"/>
</dbReference>
<accession>A0A9D1NXK7</accession>
<proteinExistence type="predicted"/>
<evidence type="ECO:0000313" key="1">
    <source>
        <dbReference type="EMBL" id="HIV22447.1"/>
    </source>
</evidence>
<sequence>MKKMMSRFRSTLKENLLLLLLLIGFGMGIFLALWKCSLEGFLSKAETDYGTEWKFLFEAETELLGDHVLDRN</sequence>
<organism evidence="1 2">
    <name type="scientific">Candidatus Merdiplasma excrementigallinarum</name>
    <dbReference type="NCBI Taxonomy" id="2840864"/>
    <lineage>
        <taxon>Bacteria</taxon>
        <taxon>Bacillati</taxon>
        <taxon>Bacillota</taxon>
        <taxon>Clostridia</taxon>
        <taxon>Lachnospirales</taxon>
        <taxon>Lachnospiraceae</taxon>
        <taxon>Lachnospiraceae incertae sedis</taxon>
        <taxon>Candidatus Merdiplasma</taxon>
    </lineage>
</organism>
<evidence type="ECO:0000313" key="2">
    <source>
        <dbReference type="Proteomes" id="UP000886889"/>
    </source>
</evidence>
<reference evidence="1" key="2">
    <citation type="journal article" date="2021" name="PeerJ">
        <title>Extensive microbial diversity within the chicken gut microbiome revealed by metagenomics and culture.</title>
        <authorList>
            <person name="Gilroy R."/>
            <person name="Ravi A."/>
            <person name="Getino M."/>
            <person name="Pursley I."/>
            <person name="Horton D.L."/>
            <person name="Alikhan N.F."/>
            <person name="Baker D."/>
            <person name="Gharbi K."/>
            <person name="Hall N."/>
            <person name="Watson M."/>
            <person name="Adriaenssens E.M."/>
            <person name="Foster-Nyarko E."/>
            <person name="Jarju S."/>
            <person name="Secka A."/>
            <person name="Antonio M."/>
            <person name="Oren A."/>
            <person name="Chaudhuri R.R."/>
            <person name="La Ragione R."/>
            <person name="Hildebrand F."/>
            <person name="Pallen M.J."/>
        </authorList>
    </citation>
    <scope>NUCLEOTIDE SEQUENCE</scope>
    <source>
        <strain evidence="1">ChiBcec6-7307</strain>
    </source>
</reference>
<name>A0A9D1NXK7_9FIRM</name>
<reference evidence="1" key="1">
    <citation type="submission" date="2020-10" db="EMBL/GenBank/DDBJ databases">
        <authorList>
            <person name="Gilroy R."/>
        </authorList>
    </citation>
    <scope>NUCLEOTIDE SEQUENCE</scope>
    <source>
        <strain evidence="1">ChiBcec6-7307</strain>
    </source>
</reference>
<dbReference type="Proteomes" id="UP000886889">
    <property type="component" value="Unassembled WGS sequence"/>
</dbReference>
<dbReference type="AlphaFoldDB" id="A0A9D1NXK7"/>
<gene>
    <name evidence="1" type="ORF">IAC80_00770</name>
</gene>
<comment type="caution">
    <text evidence="1">The sequence shown here is derived from an EMBL/GenBank/DDBJ whole genome shotgun (WGS) entry which is preliminary data.</text>
</comment>